<reference evidence="2" key="1">
    <citation type="submission" date="2020-08" db="EMBL/GenBank/DDBJ databases">
        <authorList>
            <person name="Shumante A."/>
            <person name="Zimin A.V."/>
            <person name="Puiu D."/>
            <person name="Salzberg S.L."/>
        </authorList>
    </citation>
    <scope>NUCLEOTIDE SEQUENCE</scope>
    <source>
        <strain evidence="2">WC2-LM</strain>
        <tissue evidence="2">Liver</tissue>
    </source>
</reference>
<organism evidence="2 3">
    <name type="scientific">Marmota monax</name>
    <name type="common">Woodchuck</name>
    <dbReference type="NCBI Taxonomy" id="9995"/>
    <lineage>
        <taxon>Eukaryota</taxon>
        <taxon>Metazoa</taxon>
        <taxon>Chordata</taxon>
        <taxon>Craniata</taxon>
        <taxon>Vertebrata</taxon>
        <taxon>Euteleostomi</taxon>
        <taxon>Mammalia</taxon>
        <taxon>Eutheria</taxon>
        <taxon>Euarchontoglires</taxon>
        <taxon>Glires</taxon>
        <taxon>Rodentia</taxon>
        <taxon>Sciuromorpha</taxon>
        <taxon>Sciuridae</taxon>
        <taxon>Xerinae</taxon>
        <taxon>Marmotini</taxon>
        <taxon>Marmota</taxon>
    </lineage>
</organism>
<proteinExistence type="predicted"/>
<evidence type="ECO:0000256" key="1">
    <source>
        <dbReference type="SAM" id="MobiDB-lite"/>
    </source>
</evidence>
<name>A0A834PPN7_MARMO</name>
<gene>
    <name evidence="2" type="ORF">GHT09_008109</name>
</gene>
<protein>
    <submittedName>
        <fullName evidence="2">Uncharacterized protein</fullName>
    </submittedName>
</protein>
<sequence>MDGLLPSPSHTADPPRQASAKKGSWSALTLFSYISYHSRPVPWGTAMAAILQDLVVTHLAMVQGTVLGEATPQDLVGTPLVMVQGTVLGEATPQDLVGTPLVMVQGTVLGEATPQDLVGTPLVMVQGIPLVHTTEETRKKDTR</sequence>
<dbReference type="AlphaFoldDB" id="A0A834PPN7"/>
<evidence type="ECO:0000313" key="3">
    <source>
        <dbReference type="Proteomes" id="UP000662637"/>
    </source>
</evidence>
<accession>A0A834PPN7</accession>
<comment type="caution">
    <text evidence="2">The sequence shown here is derived from an EMBL/GenBank/DDBJ whole genome shotgun (WGS) entry which is preliminary data.</text>
</comment>
<dbReference type="EMBL" id="WJEC01008091">
    <property type="protein sequence ID" value="KAF7464012.1"/>
    <property type="molecule type" value="Genomic_DNA"/>
</dbReference>
<feature type="region of interest" description="Disordered" evidence="1">
    <location>
        <begin position="1"/>
        <end position="20"/>
    </location>
</feature>
<evidence type="ECO:0000313" key="2">
    <source>
        <dbReference type="EMBL" id="KAF7464012.1"/>
    </source>
</evidence>
<dbReference type="Proteomes" id="UP000662637">
    <property type="component" value="Unassembled WGS sequence"/>
</dbReference>